<feature type="chain" id="PRO_5019066805" description="SH3 domain-containing protein" evidence="1">
    <location>
        <begin position="18"/>
        <end position="287"/>
    </location>
</feature>
<dbReference type="GeneID" id="49634495"/>
<protein>
    <recommendedName>
        <fullName evidence="4">SH3 domain-containing protein</fullName>
    </recommendedName>
</protein>
<feature type="signal peptide" evidence="1">
    <location>
        <begin position="1"/>
        <end position="17"/>
    </location>
</feature>
<evidence type="ECO:0008006" key="4">
    <source>
        <dbReference type="Google" id="ProtNLM"/>
    </source>
</evidence>
<proteinExistence type="predicted"/>
<dbReference type="AlphaFoldDB" id="A0A448F5W2"/>
<evidence type="ECO:0000313" key="2">
    <source>
        <dbReference type="EMBL" id="VEF40653.1"/>
    </source>
</evidence>
<dbReference type="Proteomes" id="UP000272690">
    <property type="component" value="Chromosome"/>
</dbReference>
<organism evidence="2 3">
    <name type="scientific">Aggregatibacter aphrophilus ATCC 33389</name>
    <dbReference type="NCBI Taxonomy" id="985008"/>
    <lineage>
        <taxon>Bacteria</taxon>
        <taxon>Pseudomonadati</taxon>
        <taxon>Pseudomonadota</taxon>
        <taxon>Gammaproteobacteria</taxon>
        <taxon>Pasteurellales</taxon>
        <taxon>Pasteurellaceae</taxon>
        <taxon>Aggregatibacter</taxon>
    </lineage>
</organism>
<sequence length="287" mass="33921">MKKKLLILLFFSLQAFSKDVKLFEDNNYRIYDRIDSNCNHLFLYNKNSKKNIILKDPLNSDVNLSEKNCYSKENKENIKVTFFPSDIEDFSVSNKILRINYDLDSHILISPNEYQKIHYAKCAIIDMDNAVFIGNENAREEVCSEADFVKYIFPNLGFPITWENLLIYVKNNKFTDSIEYEINNYISILLSINYDFEKINNVMEILNNTGYTAQSERILSYNYVKIKEKSYLYSDDLMKSNMYLIKGDKVKILKDKLDNKGIKWYLINYKGKKEINMWVKAEAIDLN</sequence>
<dbReference type="RefSeq" id="WP_005704790.1">
    <property type="nucleotide sequence ID" value="NZ_AEWB02000030.1"/>
</dbReference>
<dbReference type="OrthoDB" id="5678806at2"/>
<evidence type="ECO:0000256" key="1">
    <source>
        <dbReference type="SAM" id="SignalP"/>
    </source>
</evidence>
<gene>
    <name evidence="2" type="ORF">NCTC5906_00055</name>
</gene>
<name>A0A448F5W2_AGGAP</name>
<reference evidence="2 3" key="1">
    <citation type="submission" date="2018-12" db="EMBL/GenBank/DDBJ databases">
        <authorList>
            <consortium name="Pathogen Informatics"/>
        </authorList>
    </citation>
    <scope>NUCLEOTIDE SEQUENCE [LARGE SCALE GENOMIC DNA]</scope>
    <source>
        <strain evidence="2 3">NCTC5906</strain>
    </source>
</reference>
<keyword evidence="1" id="KW-0732">Signal</keyword>
<dbReference type="EMBL" id="LR134327">
    <property type="protein sequence ID" value="VEF40653.1"/>
    <property type="molecule type" value="Genomic_DNA"/>
</dbReference>
<evidence type="ECO:0000313" key="3">
    <source>
        <dbReference type="Proteomes" id="UP000272690"/>
    </source>
</evidence>
<accession>A0A448F5W2</accession>